<comment type="similarity">
    <text evidence="11">Belongs to the GTP cyclohydrolase II family.</text>
</comment>
<comment type="pathway">
    <text evidence="1 11">Cofactor biosynthesis; riboflavin biosynthesis; 5-amino-6-(D-ribitylamino)uracil from GTP: step 1/4.</text>
</comment>
<dbReference type="NCBIfam" id="TIGR00505">
    <property type="entry name" value="ribA"/>
    <property type="match status" value="1"/>
</dbReference>
<keyword evidence="14" id="KW-1185">Reference proteome</keyword>
<dbReference type="EMBL" id="CP014476">
    <property type="protein sequence ID" value="AMK74971.1"/>
    <property type="molecule type" value="Genomic_DNA"/>
</dbReference>
<evidence type="ECO:0000256" key="4">
    <source>
        <dbReference type="ARBA" id="ARBA00022723"/>
    </source>
</evidence>
<keyword evidence="6 11" id="KW-0378">Hydrolase</keyword>
<sequence>MSKPTVSRLASTRIPTAYGDFQLCYYSNTLDNKEHLAFVMGSVSDAENVLVRIHSECFTGDVLGSRRCDCGEQLDRSLQLIASQGAGVLVYLRQEGRGIGLLQKMRAYNLQDQGYDTVDANLLLGHGADERDYSLAARILEELGVKSIRLMTNNPLKIHALESEGIRVNARFPLEATVNADNEGYLLTKVRRMDHLLKVKPAATRVSVITAHDCEPAD</sequence>
<dbReference type="NCBIfam" id="NF001591">
    <property type="entry name" value="PRK00393.1"/>
    <property type="match status" value="1"/>
</dbReference>
<dbReference type="STRING" id="1538553.JT25_000460"/>
<protein>
    <recommendedName>
        <fullName evidence="11">GTP cyclohydrolase-2</fullName>
        <ecNumber evidence="11">3.5.4.25</ecNumber>
    </recommendedName>
    <alternativeName>
        <fullName evidence="11">GTP cyclohydrolase II</fullName>
    </alternativeName>
</protein>
<feature type="binding site" evidence="11">
    <location>
        <position position="117"/>
    </location>
    <ligand>
        <name>GTP</name>
        <dbReference type="ChEBI" id="CHEBI:37565"/>
    </ligand>
</feature>
<dbReference type="RefSeq" id="WP_062327257.1">
    <property type="nucleotide sequence ID" value="NZ_CP014476.1"/>
</dbReference>
<feature type="active site" description="Nucleophile" evidence="11">
    <location>
        <position position="131"/>
    </location>
</feature>
<dbReference type="EC" id="3.5.4.25" evidence="11"/>
<proteinExistence type="inferred from homology"/>
<feature type="binding site" evidence="11">
    <location>
        <position position="70"/>
    </location>
    <ligand>
        <name>Zn(2+)</name>
        <dbReference type="ChEBI" id="CHEBI:29105"/>
        <note>catalytic</note>
    </ligand>
</feature>
<evidence type="ECO:0000256" key="5">
    <source>
        <dbReference type="ARBA" id="ARBA00022741"/>
    </source>
</evidence>
<dbReference type="InterPro" id="IPR032677">
    <property type="entry name" value="GTP_cyclohydro_II"/>
</dbReference>
<evidence type="ECO:0000256" key="11">
    <source>
        <dbReference type="HAMAP-Rule" id="MF_00179"/>
    </source>
</evidence>
<feature type="binding site" evidence="11">
    <location>
        <position position="57"/>
    </location>
    <ligand>
        <name>Zn(2+)</name>
        <dbReference type="ChEBI" id="CHEBI:29105"/>
        <note>catalytic</note>
    </ligand>
</feature>
<evidence type="ECO:0000259" key="12">
    <source>
        <dbReference type="Pfam" id="PF00925"/>
    </source>
</evidence>
<dbReference type="GO" id="GO:0009231">
    <property type="term" value="P:riboflavin biosynthetic process"/>
    <property type="evidence" value="ECO:0007669"/>
    <property type="project" value="UniProtKB-UniRule"/>
</dbReference>
<evidence type="ECO:0000256" key="7">
    <source>
        <dbReference type="ARBA" id="ARBA00022833"/>
    </source>
</evidence>
<keyword evidence="8 11" id="KW-0342">GTP-binding</keyword>
<comment type="function">
    <text evidence="9 11">Catalyzes the conversion of GTP to 2,5-diamino-6-ribosylamino-4(3H)-pyrimidinone 5'-phosphate (DARP), formate and pyrophosphate.</text>
</comment>
<feature type="binding site" evidence="11">
    <location>
        <begin position="95"/>
        <end position="97"/>
    </location>
    <ligand>
        <name>GTP</name>
        <dbReference type="ChEBI" id="CHEBI:37565"/>
    </ligand>
</feature>
<dbReference type="PANTHER" id="PTHR21327:SF29">
    <property type="entry name" value="GTP CYCLOHYDROLASE-2"/>
    <property type="match status" value="1"/>
</dbReference>
<feature type="binding site" evidence="11">
    <location>
        <position position="152"/>
    </location>
    <ligand>
        <name>GTP</name>
        <dbReference type="ChEBI" id="CHEBI:37565"/>
    </ligand>
</feature>
<dbReference type="AlphaFoldDB" id="A0A140E3J7"/>
<evidence type="ECO:0000256" key="2">
    <source>
        <dbReference type="ARBA" id="ARBA00005520"/>
    </source>
</evidence>
<accession>A0A140E3J7</accession>
<dbReference type="GO" id="GO:0003935">
    <property type="term" value="F:GTP cyclohydrolase II activity"/>
    <property type="evidence" value="ECO:0007669"/>
    <property type="project" value="UniProtKB-UniRule"/>
</dbReference>
<evidence type="ECO:0000256" key="8">
    <source>
        <dbReference type="ARBA" id="ARBA00023134"/>
    </source>
</evidence>
<dbReference type="OrthoDB" id="9793111at2"/>
<evidence type="ECO:0000256" key="10">
    <source>
        <dbReference type="ARBA" id="ARBA00049295"/>
    </source>
</evidence>
<name>A0A140E3J7_9GAMM</name>
<dbReference type="FunFam" id="3.40.50.10990:FF:000001">
    <property type="entry name" value="Riboflavin biosynthesis protein RibBA"/>
    <property type="match status" value="1"/>
</dbReference>
<feature type="active site" description="Proton acceptor" evidence="11">
    <location>
        <position position="129"/>
    </location>
</feature>
<keyword evidence="3 11" id="KW-0686">Riboflavin biosynthesis</keyword>
<feature type="binding site" evidence="11">
    <location>
        <begin position="52"/>
        <end position="56"/>
    </location>
    <ligand>
        <name>GTP</name>
        <dbReference type="ChEBI" id="CHEBI:37565"/>
    </ligand>
</feature>
<reference evidence="13 14" key="1">
    <citation type="journal article" date="2015" name="Environ. Microbiol.">
        <title>Methane oxidation coupled to nitrate reduction under hypoxia by the Gammaproteobacterium Methylomonas denitrificans, sp. nov. type strain FJG1.</title>
        <authorList>
            <person name="Kits K.D."/>
            <person name="Klotz M.G."/>
            <person name="Stein L.Y."/>
        </authorList>
    </citation>
    <scope>NUCLEOTIDE SEQUENCE [LARGE SCALE GENOMIC DNA]</scope>
    <source>
        <strain evidence="13 14">FJG1</strain>
    </source>
</reference>
<dbReference type="CDD" id="cd00641">
    <property type="entry name" value="GTP_cyclohydro2"/>
    <property type="match status" value="1"/>
</dbReference>
<evidence type="ECO:0000256" key="6">
    <source>
        <dbReference type="ARBA" id="ARBA00022801"/>
    </source>
</evidence>
<dbReference type="Gene3D" id="3.40.50.10990">
    <property type="entry name" value="GTP cyclohydrolase II"/>
    <property type="match status" value="1"/>
</dbReference>
<feature type="binding site" evidence="11">
    <location>
        <position position="73"/>
    </location>
    <ligand>
        <name>GTP</name>
        <dbReference type="ChEBI" id="CHEBI:37565"/>
    </ligand>
</feature>
<feature type="domain" description="GTP cyclohydrolase II" evidence="12">
    <location>
        <begin position="9"/>
        <end position="172"/>
    </location>
</feature>
<dbReference type="HAMAP" id="MF_00179">
    <property type="entry name" value="RibA"/>
    <property type="match status" value="1"/>
</dbReference>
<dbReference type="PANTHER" id="PTHR21327">
    <property type="entry name" value="GTP CYCLOHYDROLASE II-RELATED"/>
    <property type="match status" value="1"/>
</dbReference>
<keyword evidence="4 11" id="KW-0479">Metal-binding</keyword>
<gene>
    <name evidence="11" type="primary">ribA</name>
    <name evidence="13" type="ORF">JT25_000460</name>
</gene>
<dbReference type="UniPathway" id="UPA00275">
    <property type="reaction ID" value="UER00400"/>
</dbReference>
<feature type="binding site" evidence="11">
    <location>
        <position position="68"/>
    </location>
    <ligand>
        <name>Zn(2+)</name>
        <dbReference type="ChEBI" id="CHEBI:29105"/>
        <note>catalytic</note>
    </ligand>
</feature>
<evidence type="ECO:0000256" key="3">
    <source>
        <dbReference type="ARBA" id="ARBA00022619"/>
    </source>
</evidence>
<dbReference type="InterPro" id="IPR000926">
    <property type="entry name" value="RibA"/>
</dbReference>
<dbReference type="Pfam" id="PF00925">
    <property type="entry name" value="GTP_cyclohydro2"/>
    <property type="match status" value="1"/>
</dbReference>
<organism evidence="13 14">
    <name type="scientific">Methylomonas denitrificans</name>
    <dbReference type="NCBI Taxonomy" id="1538553"/>
    <lineage>
        <taxon>Bacteria</taxon>
        <taxon>Pseudomonadati</taxon>
        <taxon>Pseudomonadota</taxon>
        <taxon>Gammaproteobacteria</taxon>
        <taxon>Methylococcales</taxon>
        <taxon>Methylococcaceae</taxon>
        <taxon>Methylomonas</taxon>
    </lineage>
</organism>
<keyword evidence="5 11" id="KW-0547">Nucleotide-binding</keyword>
<comment type="catalytic activity">
    <reaction evidence="10 11">
        <text>GTP + 4 H2O = 2,5-diamino-6-hydroxy-4-(5-phosphoribosylamino)-pyrimidine + formate + 2 phosphate + 3 H(+)</text>
        <dbReference type="Rhea" id="RHEA:23704"/>
        <dbReference type="ChEBI" id="CHEBI:15377"/>
        <dbReference type="ChEBI" id="CHEBI:15378"/>
        <dbReference type="ChEBI" id="CHEBI:15740"/>
        <dbReference type="ChEBI" id="CHEBI:37565"/>
        <dbReference type="ChEBI" id="CHEBI:43474"/>
        <dbReference type="ChEBI" id="CHEBI:58614"/>
        <dbReference type="EC" id="3.5.4.25"/>
    </reaction>
</comment>
<evidence type="ECO:0000256" key="1">
    <source>
        <dbReference type="ARBA" id="ARBA00004853"/>
    </source>
</evidence>
<keyword evidence="7 11" id="KW-0862">Zinc</keyword>
<dbReference type="InterPro" id="IPR036144">
    <property type="entry name" value="RibA-like_sf"/>
</dbReference>
<feature type="binding site" evidence="11">
    <location>
        <position position="157"/>
    </location>
    <ligand>
        <name>GTP</name>
        <dbReference type="ChEBI" id="CHEBI:37565"/>
    </ligand>
</feature>
<dbReference type="Proteomes" id="UP000030512">
    <property type="component" value="Chromosome"/>
</dbReference>
<dbReference type="KEGG" id="mdn:JT25_000460"/>
<dbReference type="GO" id="GO:0005525">
    <property type="term" value="F:GTP binding"/>
    <property type="evidence" value="ECO:0007669"/>
    <property type="project" value="UniProtKB-KW"/>
</dbReference>
<evidence type="ECO:0000313" key="14">
    <source>
        <dbReference type="Proteomes" id="UP000030512"/>
    </source>
</evidence>
<dbReference type="GO" id="GO:0008270">
    <property type="term" value="F:zinc ion binding"/>
    <property type="evidence" value="ECO:0007669"/>
    <property type="project" value="UniProtKB-UniRule"/>
</dbReference>
<evidence type="ECO:0000256" key="9">
    <source>
        <dbReference type="ARBA" id="ARBA00043932"/>
    </source>
</evidence>
<comment type="cofactor">
    <cofactor evidence="11">
        <name>Zn(2+)</name>
        <dbReference type="ChEBI" id="CHEBI:29105"/>
    </cofactor>
    <text evidence="11">Binds 1 zinc ion per subunit.</text>
</comment>
<comment type="similarity">
    <text evidence="2">In the N-terminal section; belongs to the DHBP synthase family.</text>
</comment>
<dbReference type="SUPFAM" id="SSF142695">
    <property type="entry name" value="RibA-like"/>
    <property type="match status" value="1"/>
</dbReference>
<evidence type="ECO:0000313" key="13">
    <source>
        <dbReference type="EMBL" id="AMK74971.1"/>
    </source>
</evidence>